<feature type="compositionally biased region" description="Basic and acidic residues" evidence="8">
    <location>
        <begin position="1"/>
        <end position="13"/>
    </location>
</feature>
<evidence type="ECO:0000256" key="7">
    <source>
        <dbReference type="ARBA" id="ARBA00022918"/>
    </source>
</evidence>
<dbReference type="GO" id="GO:0008233">
    <property type="term" value="F:peptidase activity"/>
    <property type="evidence" value="ECO:0007669"/>
    <property type="project" value="UniProtKB-KW"/>
</dbReference>
<dbReference type="InterPro" id="IPR041373">
    <property type="entry name" value="RT_RNaseH"/>
</dbReference>
<dbReference type="InterPro" id="IPR043502">
    <property type="entry name" value="DNA/RNA_pol_sf"/>
</dbReference>
<organism evidence="11">
    <name type="scientific">Fagus sylvatica</name>
    <name type="common">Beechnut</name>
    <dbReference type="NCBI Taxonomy" id="28930"/>
    <lineage>
        <taxon>Eukaryota</taxon>
        <taxon>Viridiplantae</taxon>
        <taxon>Streptophyta</taxon>
        <taxon>Embryophyta</taxon>
        <taxon>Tracheophyta</taxon>
        <taxon>Spermatophyta</taxon>
        <taxon>Magnoliopsida</taxon>
        <taxon>eudicotyledons</taxon>
        <taxon>Gunneridae</taxon>
        <taxon>Pentapetalae</taxon>
        <taxon>rosids</taxon>
        <taxon>fabids</taxon>
        <taxon>Fagales</taxon>
        <taxon>Fagaceae</taxon>
        <taxon>Fagus</taxon>
    </lineage>
</organism>
<dbReference type="FunFam" id="1.10.340.70:FF:000001">
    <property type="entry name" value="Retrovirus-related Pol polyprotein from transposon gypsy-like Protein"/>
    <property type="match status" value="1"/>
</dbReference>
<dbReference type="CDD" id="cd06222">
    <property type="entry name" value="RNase_H_like"/>
    <property type="match status" value="1"/>
</dbReference>
<dbReference type="Pfam" id="PF13456">
    <property type="entry name" value="RVT_3"/>
    <property type="match status" value="1"/>
</dbReference>
<dbReference type="CDD" id="cd09274">
    <property type="entry name" value="RNase_HI_RT_Ty3"/>
    <property type="match status" value="1"/>
</dbReference>
<feature type="domain" description="Reverse transcriptase" evidence="9">
    <location>
        <begin position="469"/>
        <end position="648"/>
    </location>
</feature>
<dbReference type="GO" id="GO:0006508">
    <property type="term" value="P:proteolysis"/>
    <property type="evidence" value="ECO:0007669"/>
    <property type="project" value="UniProtKB-KW"/>
</dbReference>
<dbReference type="Gene3D" id="1.10.340.70">
    <property type="match status" value="1"/>
</dbReference>
<keyword evidence="7" id="KW-0695">RNA-directed DNA polymerase</keyword>
<dbReference type="Gene3D" id="3.30.70.270">
    <property type="match status" value="3"/>
</dbReference>
<dbReference type="FunFam" id="3.10.10.10:FF:000007">
    <property type="entry name" value="Retrovirus-related Pol polyprotein from transposon 17.6-like Protein"/>
    <property type="match status" value="1"/>
</dbReference>
<evidence type="ECO:0000259" key="10">
    <source>
        <dbReference type="PROSITE" id="PS50994"/>
    </source>
</evidence>
<protein>
    <submittedName>
        <fullName evidence="11">Uncharacterized protein</fullName>
    </submittedName>
</protein>
<feature type="region of interest" description="Disordered" evidence="8">
    <location>
        <begin position="1"/>
        <end position="20"/>
    </location>
</feature>
<dbReference type="PANTHER" id="PTHR35046:SF9">
    <property type="entry name" value="RNA-DIRECTED DNA POLYMERASE"/>
    <property type="match status" value="1"/>
</dbReference>
<dbReference type="Pfam" id="PF17921">
    <property type="entry name" value="Integrase_H2C2"/>
    <property type="match status" value="1"/>
</dbReference>
<keyword evidence="4" id="KW-0540">Nuclease</keyword>
<dbReference type="InterPro" id="IPR036397">
    <property type="entry name" value="RNaseH_sf"/>
</dbReference>
<dbReference type="InterPro" id="IPR002156">
    <property type="entry name" value="RNaseH_domain"/>
</dbReference>
<dbReference type="Pfam" id="PF17919">
    <property type="entry name" value="RT_RNaseH_2"/>
    <property type="match status" value="1"/>
</dbReference>
<dbReference type="Pfam" id="PF00078">
    <property type="entry name" value="RVT_1"/>
    <property type="match status" value="2"/>
</dbReference>
<dbReference type="EMBL" id="OIVN01000269">
    <property type="protein sequence ID" value="SPC77392.1"/>
    <property type="molecule type" value="Genomic_DNA"/>
</dbReference>
<feature type="region of interest" description="Disordered" evidence="8">
    <location>
        <begin position="241"/>
        <end position="277"/>
    </location>
</feature>
<dbReference type="InterPro" id="IPR041588">
    <property type="entry name" value="Integrase_H2C2"/>
</dbReference>
<dbReference type="PROSITE" id="PS50994">
    <property type="entry name" value="INTEGRASE"/>
    <property type="match status" value="1"/>
</dbReference>
<accession>A0A2N9ERD4</accession>
<dbReference type="InterPro" id="IPR012337">
    <property type="entry name" value="RNaseH-like_sf"/>
</dbReference>
<keyword evidence="1" id="KW-0645">Protease</keyword>
<evidence type="ECO:0000256" key="1">
    <source>
        <dbReference type="ARBA" id="ARBA00022670"/>
    </source>
</evidence>
<feature type="compositionally biased region" description="Basic and acidic residues" evidence="8">
    <location>
        <begin position="96"/>
        <end position="109"/>
    </location>
</feature>
<dbReference type="InterPro" id="IPR041577">
    <property type="entry name" value="RT_RNaseH_2"/>
</dbReference>
<keyword evidence="3" id="KW-0548">Nucleotidyltransferase</keyword>
<dbReference type="InterPro" id="IPR043128">
    <property type="entry name" value="Rev_trsase/Diguanyl_cyclase"/>
</dbReference>
<name>A0A2N9ERD4_FAGSY</name>
<dbReference type="Pfam" id="PF24626">
    <property type="entry name" value="SH3_Tf2-1"/>
    <property type="match status" value="1"/>
</dbReference>
<feature type="compositionally biased region" description="Polar residues" evidence="8">
    <location>
        <begin position="265"/>
        <end position="277"/>
    </location>
</feature>
<dbReference type="CDD" id="cd01647">
    <property type="entry name" value="RT_LTR"/>
    <property type="match status" value="1"/>
</dbReference>
<dbReference type="PROSITE" id="PS50878">
    <property type="entry name" value="RT_POL"/>
    <property type="match status" value="1"/>
</dbReference>
<dbReference type="InterPro" id="IPR044730">
    <property type="entry name" value="RNase_H-like_dom_plant"/>
</dbReference>
<keyword evidence="2" id="KW-0808">Transferase</keyword>
<feature type="compositionally biased region" description="Acidic residues" evidence="8">
    <location>
        <begin position="67"/>
        <end position="81"/>
    </location>
</feature>
<feature type="domain" description="Integrase catalytic" evidence="10">
    <location>
        <begin position="985"/>
        <end position="1145"/>
    </location>
</feature>
<dbReference type="InterPro" id="IPR001584">
    <property type="entry name" value="Integrase_cat-core"/>
</dbReference>
<dbReference type="SUPFAM" id="SSF56219">
    <property type="entry name" value="DNase I-like"/>
    <property type="match status" value="1"/>
</dbReference>
<evidence type="ECO:0000313" key="11">
    <source>
        <dbReference type="EMBL" id="SPC77392.1"/>
    </source>
</evidence>
<evidence type="ECO:0000256" key="3">
    <source>
        <dbReference type="ARBA" id="ARBA00022695"/>
    </source>
</evidence>
<evidence type="ECO:0000256" key="6">
    <source>
        <dbReference type="ARBA" id="ARBA00022801"/>
    </source>
</evidence>
<keyword evidence="5" id="KW-0255">Endonuclease</keyword>
<dbReference type="FunFam" id="3.30.70.270:FF:000020">
    <property type="entry name" value="Transposon Tf2-6 polyprotein-like Protein"/>
    <property type="match status" value="2"/>
</dbReference>
<dbReference type="Pfam" id="PF17917">
    <property type="entry name" value="RT_RNaseH"/>
    <property type="match status" value="1"/>
</dbReference>
<proteinExistence type="predicted"/>
<feature type="region of interest" description="Disordered" evidence="8">
    <location>
        <begin position="44"/>
        <end position="111"/>
    </location>
</feature>
<dbReference type="InterPro" id="IPR036691">
    <property type="entry name" value="Endo/exonu/phosph_ase_sf"/>
</dbReference>
<evidence type="ECO:0000256" key="8">
    <source>
        <dbReference type="SAM" id="MobiDB-lite"/>
    </source>
</evidence>
<dbReference type="InterPro" id="IPR056924">
    <property type="entry name" value="SH3_Tf2-1"/>
</dbReference>
<dbReference type="GO" id="GO:0003676">
    <property type="term" value="F:nucleic acid binding"/>
    <property type="evidence" value="ECO:0007669"/>
    <property type="project" value="InterPro"/>
</dbReference>
<dbReference type="Gene3D" id="3.10.10.10">
    <property type="entry name" value="HIV Type 1 Reverse Transcriptase, subunit A, domain 1"/>
    <property type="match status" value="1"/>
</dbReference>
<reference evidence="11" key="1">
    <citation type="submission" date="2018-02" db="EMBL/GenBank/DDBJ databases">
        <authorList>
            <person name="Cohen D.B."/>
            <person name="Kent A.D."/>
        </authorList>
    </citation>
    <scope>NUCLEOTIDE SEQUENCE</scope>
</reference>
<evidence type="ECO:0000256" key="4">
    <source>
        <dbReference type="ARBA" id="ARBA00022722"/>
    </source>
</evidence>
<keyword evidence="6" id="KW-0378">Hydrolase</keyword>
<dbReference type="GO" id="GO:0015074">
    <property type="term" value="P:DNA integration"/>
    <property type="evidence" value="ECO:0007669"/>
    <property type="project" value="InterPro"/>
</dbReference>
<dbReference type="Gene3D" id="3.30.420.10">
    <property type="entry name" value="Ribonuclease H-like superfamily/Ribonuclease H"/>
    <property type="match status" value="2"/>
</dbReference>
<gene>
    <name evidence="11" type="ORF">FSB_LOCUS5274</name>
</gene>
<dbReference type="GO" id="GO:0003964">
    <property type="term" value="F:RNA-directed DNA polymerase activity"/>
    <property type="evidence" value="ECO:0007669"/>
    <property type="project" value="UniProtKB-KW"/>
</dbReference>
<evidence type="ECO:0000256" key="2">
    <source>
        <dbReference type="ARBA" id="ARBA00022679"/>
    </source>
</evidence>
<dbReference type="SUPFAM" id="SSF53098">
    <property type="entry name" value="Ribonuclease H-like"/>
    <property type="match status" value="2"/>
</dbReference>
<dbReference type="SUPFAM" id="SSF56672">
    <property type="entry name" value="DNA/RNA polymerases"/>
    <property type="match status" value="3"/>
</dbReference>
<dbReference type="PANTHER" id="PTHR35046">
    <property type="entry name" value="ZINC KNUCKLE (CCHC-TYPE) FAMILY PROTEIN"/>
    <property type="match status" value="1"/>
</dbReference>
<sequence>MSHRSDSSPKGKADNSSFVLQAMQQQFERLNFVLGEVRDRMDHQETTIRNLQGGRDRRRREPRVENEYENEGDGEDEEDLASEVGSGRHRRFRRERGHEGNRGGRDGLDRNLGSIKMKIPSFQGRTNPEVYLEWEKKIDLVFDCHNYSEEKKVKLAGSRSVEDYHKEMEVAMIRANVEEDREATMARFLSGLNRDIANVIELQHYVEIEDMVHMAMKVERQLKRKGTARYTSVSNTTWKSKWDRNDSAEAKRKTEPPKGKDEGTSNKPKGTSLLNVQTGGVMIMRDNGEVMTESEDDSDGMPELVDASDDDGVVYPVTGESLVARRALNTHIKVDDAEQQRENIFHTRCHVNNKWLNDCGEVRVDRQVLVTFSIGKYLDEVLCDVVPMHAGHILLGRPWQYDRRVTHDGFKNMYSFVKGGKTIKLAPLTPSQVYEDQLKLKSEEFEDVFPEEMPNELPPIRGIEHQIDFVPGAAIPNRPAYRIPVLLVPKKDGTWRMCVDCRAINNITVKYRHPIPRLDDMLDELHGSCIFSKIDLKSGYHQIRMKEGDEWKTAFKTKYGLYEWLVMPFGLTNAPSTFMRLMNHVLRAFIGKFVVVYFDDILVYSKDLNEHIEHLRYVFDVLKCEKLYANFKKCNFCMEKVVFLGYVVTTTGIEVDEEKVKAIKEWPTPKSITEVRSFHGLASFYRRFVKDFSTLAAPLTEIIKKNVGFHWGADQDNAFATIKERLCSAPVLALPNFNKAFEIECDASGIGIGAVLMQDRQPIAFFSEKLSGASLKYPTYDKELYALVRALETWQHYLWPREFVIHTDHESLKHLKGQGKLNQRHARWLEYIETFPYVIRYKQGKENIVADALSRRYVLLTSMSAKLLGFEYVKDMYADDADFSDVYKACDKTAFGKFYKHDGYLFKESKLCVPSCSMRELLVREAHGGGLMGHFGVKKTLDILHEHFFWPKMKKDVNHICGRCITCRKAKSKVLPHGLYTPLPVPSEPWVDISMDFVLGLPRTKRGRDSIFVVVDRFSKMTHFIPCHKTDDATNIADLFFREIVRLHGVPRSIVSDRDVKFLSYFWKVLWGKLGTKLLFSTTCHPQTDGQTEVVNRTLTQLLRTVVHKNLKTWEDCLPFIEFAYNRAMHSTTSYSSFEIVYGFNPLTPLDLMPLPIDGKSSLDGQKKAELVKSLHERVRLQIAQKNERVASQANKGRRRVIFEPGDWVWVHMRKERFPAHRKTKLHPRGDGPFQILEKINDNAYKVKIRGRILLRRGGMMGTKVEPSLKDPLQVPDGPITRSRAKKIKEAMQGLVQSTWDEASKSPTIKVDPKKTTAMVDWPIPKTMKALRGFLGLTGYYKKFIKGYGQIVAPLIDLLKKDLFGWNDKAKAAFLALKQVVSNPHVLALLDFTKPFVVECDASRYGIGVVLMQNNIPISSQPRTGKSLFLSTYEKKLLPLRDLNSADSVLDNGNLCALSFPEPTCFDELKAKMGQTITPIPTLPLMDRLGHLAPKPSKILEQRTAKHKKHKQVTEMLRAMGRSYSRRCYLGVALQAVTPELFKSKFLLDGKKDTGNCQLAMEPPAFKIHGLPPVWFNRENVELIGGPLCMGIFLPRNDRNDIWISLKYERLPEFCYQYGVKPPVVLHCDVPMIAVDECGCTDIVALDSRINEVAVLNVDSSHAGRIVPYDLCPEVERPMPEEVTSFALSASPTVETIYFDPETVTIIPEYQFHGYHLEKKAKTDAKSSLKILGWNYRGICNSSIVRALKALVKGHRPQHLIVAAQGKSGGVCLFWSSDLLVEVLEFNNVMVAISIWDNVHSWNLVGFYGPPAYKKRCKSWTNLMVLLGSFEDPWERLDCAIVNMQWRTEFPRAAVFHLGAVNSDHCPLIIDTNPTDVRCLRQFRFEAMWENDPRCLDVINEAWKRNFFDPTEANAIEEARLLDGLNIWLCRNETMWRQKSRETWLKDGDRISKFFHISSVVRWQKNSIDAIRGDDGVWILKSSEIREFIVGKFKELFSEEDICYPSKLEDLIPSVIIDGENSSLCQIPTPTEIKKVLFGMQSLKSLGPDRFPPLFYKKYWEVVGNSVIKAVRNFFITVKDGFVALKLDLQKVYDWVNWGFLKVVLSQFGFSPIFICWIMECISSVSFSILVNGGITKIFHPSRGLRQGDPLSPYLFILGQEVLSRLIDREFLNGSISGVRMNVDGPSFTHVLYTDDIMLFAKASSREVQILDNCLESYCEWSRQRINRNKSGLICSKMVPRDKKREIKFIVAMKKVQSNVKYLGSPLFHSSSRIKDFKFLQEKLKARLLDVPVAICDKLDASLSRFWWNPNNDSSRFLAWKAWANLCAPKAMGGLGFWSAKHFNATLLAKLAWMIVSGCDSPCMCALRNPWVWLPSFLPRPKASTVPNNMLVVANLINLETKSWRFGMLEEMFDLESVNAISNIVLPLVPRNDKLIWIDDPKGMFSVKSALKLHQCHLWPENPDPIWRDPGCPLCNNDVESVSHLFFKCNASKMFWFGTCWVVRADLFVVNEEIDVVKLIVDPPISITDPLLLKQNMELASVQELHWCPPPNECMKLNVDAVVFNDAATIAIIARNESGLITKSWAKSFNSCDPLMAEAVAILWAIQVVKVENWSSIIIESDSKMCVDAILTDPHASLWKIAVLCDNVKTLVAEFSFCCFNWVKREATMVAHILAKAVP</sequence>
<evidence type="ECO:0000259" key="9">
    <source>
        <dbReference type="PROSITE" id="PS50878"/>
    </source>
</evidence>
<feature type="compositionally biased region" description="Basic and acidic residues" evidence="8">
    <location>
        <begin position="241"/>
        <end position="264"/>
    </location>
</feature>
<dbReference type="GO" id="GO:0004523">
    <property type="term" value="F:RNA-DNA hybrid ribonuclease activity"/>
    <property type="evidence" value="ECO:0007669"/>
    <property type="project" value="InterPro"/>
</dbReference>
<evidence type="ECO:0000256" key="5">
    <source>
        <dbReference type="ARBA" id="ARBA00022759"/>
    </source>
</evidence>
<dbReference type="InterPro" id="IPR000477">
    <property type="entry name" value="RT_dom"/>
</dbReference>